<dbReference type="Gene3D" id="1.10.238.120">
    <property type="entry name" value="Jann4075-like"/>
    <property type="match status" value="1"/>
</dbReference>
<reference evidence="2" key="1">
    <citation type="submission" date="2016-10" db="EMBL/GenBank/DDBJ databases">
        <authorList>
            <person name="Varghese N."/>
            <person name="Submissions S."/>
        </authorList>
    </citation>
    <scope>NUCLEOTIDE SEQUENCE [LARGE SCALE GENOMIC DNA]</scope>
    <source>
        <strain evidence="2">DSM 11593</strain>
    </source>
</reference>
<dbReference type="SUPFAM" id="SSF158587">
    <property type="entry name" value="Jann4075-like"/>
    <property type="match status" value="1"/>
</dbReference>
<organism evidence="1 2">
    <name type="scientific">Paracoccus alkenifer</name>
    <dbReference type="NCBI Taxonomy" id="65735"/>
    <lineage>
        <taxon>Bacteria</taxon>
        <taxon>Pseudomonadati</taxon>
        <taxon>Pseudomonadota</taxon>
        <taxon>Alphaproteobacteria</taxon>
        <taxon>Rhodobacterales</taxon>
        <taxon>Paracoccaceae</taxon>
        <taxon>Paracoccus</taxon>
    </lineage>
</organism>
<dbReference type="InterPro" id="IPR021274">
    <property type="entry name" value="DUF2853"/>
</dbReference>
<accession>A0A1H6K618</accession>
<dbReference type="EMBL" id="FNXG01000001">
    <property type="protein sequence ID" value="SEH70647.1"/>
    <property type="molecule type" value="Genomic_DNA"/>
</dbReference>
<dbReference type="AlphaFoldDB" id="A0A1H6K618"/>
<evidence type="ECO:0000313" key="1">
    <source>
        <dbReference type="EMBL" id="SEH70647.1"/>
    </source>
</evidence>
<dbReference type="Proteomes" id="UP000199125">
    <property type="component" value="Unassembled WGS sequence"/>
</dbReference>
<dbReference type="RefSeq" id="WP_090845619.1">
    <property type="nucleotide sequence ID" value="NZ_FNXG01000001.1"/>
</dbReference>
<evidence type="ECO:0008006" key="3">
    <source>
        <dbReference type="Google" id="ProtNLM"/>
    </source>
</evidence>
<dbReference type="InterPro" id="IPR023154">
    <property type="entry name" value="Jann4075-like_sf"/>
</dbReference>
<dbReference type="OrthoDB" id="9812542at2"/>
<evidence type="ECO:0000313" key="2">
    <source>
        <dbReference type="Proteomes" id="UP000199125"/>
    </source>
</evidence>
<keyword evidence="2" id="KW-1185">Reference proteome</keyword>
<sequence>MGRREELIEKYAGDLRNLGIQPDMALLEKATEACGPSIYLADASTVASSDPQEMERVRENFCKKKLGATDEARIDAALKKAVETYGSANRNKHRAVMYYLLAQELGGL</sequence>
<name>A0A1H6K618_9RHOB</name>
<gene>
    <name evidence="1" type="ORF">SAMN04488075_0893</name>
</gene>
<dbReference type="STRING" id="65735.SAMN04488075_0893"/>
<protein>
    <recommendedName>
        <fullName evidence="3">DUF2853 domain-containing protein</fullName>
    </recommendedName>
</protein>
<proteinExistence type="predicted"/>
<dbReference type="Pfam" id="PF11015">
    <property type="entry name" value="DUF2853"/>
    <property type="match status" value="1"/>
</dbReference>